<proteinExistence type="inferred from homology"/>
<dbReference type="STRING" id="1280946.HY29_11840"/>
<dbReference type="eggNOG" id="COG1595">
    <property type="taxonomic scope" value="Bacteria"/>
</dbReference>
<comment type="caution">
    <text evidence="6">The sequence shown here is derived from an EMBL/GenBank/DDBJ whole genome shotgun (WGS) entry which is preliminary data.</text>
</comment>
<accession>A0A062U5K2</accession>
<evidence type="ECO:0000259" key="5">
    <source>
        <dbReference type="Pfam" id="PF07638"/>
    </source>
</evidence>
<dbReference type="InterPro" id="IPR014284">
    <property type="entry name" value="RNA_pol_sigma-70_dom"/>
</dbReference>
<evidence type="ECO:0000313" key="7">
    <source>
        <dbReference type="Proteomes" id="UP000027037"/>
    </source>
</evidence>
<dbReference type="AlphaFoldDB" id="A0A062U5K2"/>
<dbReference type="InterPro" id="IPR013324">
    <property type="entry name" value="RNA_pol_sigma_r3/r4-like"/>
</dbReference>
<name>A0A062U5K2_9PROT</name>
<protein>
    <submittedName>
        <fullName evidence="6">ECF sigma factor family protein</fullName>
    </submittedName>
</protein>
<sequence length="194" mass="22186">MSREENLSAKQLLDAWRGGDMGARDQLFTQLYSELRLISAALIRSESNLSLSSGDLVNEAAIRLMRLDQIEWADKAHFLALAARAMRRVLIDHARKKNSDKRHHRKVTLVSKVAGKGAERLEVDQLEKALIRLSVIDPDKAEIVELRYFGGMTLEEIAEVKAISESTVKRNWRVARAWLLDSLKEDWQDEHRIS</sequence>
<evidence type="ECO:0000256" key="3">
    <source>
        <dbReference type="ARBA" id="ARBA00023082"/>
    </source>
</evidence>
<dbReference type="PANTHER" id="PTHR43133">
    <property type="entry name" value="RNA POLYMERASE ECF-TYPE SIGMA FACTO"/>
    <property type="match status" value="1"/>
</dbReference>
<dbReference type="OrthoDB" id="128473at2"/>
<dbReference type="GO" id="GO:0016987">
    <property type="term" value="F:sigma factor activity"/>
    <property type="evidence" value="ECO:0007669"/>
    <property type="project" value="UniProtKB-KW"/>
</dbReference>
<dbReference type="PATRIC" id="fig|1280946.3.peg.1161"/>
<dbReference type="GO" id="GO:0006352">
    <property type="term" value="P:DNA-templated transcription initiation"/>
    <property type="evidence" value="ECO:0007669"/>
    <property type="project" value="InterPro"/>
</dbReference>
<dbReference type="Gene3D" id="1.10.10.10">
    <property type="entry name" value="Winged helix-like DNA-binding domain superfamily/Winged helix DNA-binding domain"/>
    <property type="match status" value="1"/>
</dbReference>
<evidence type="ECO:0000256" key="2">
    <source>
        <dbReference type="ARBA" id="ARBA00023015"/>
    </source>
</evidence>
<keyword evidence="2" id="KW-0805">Transcription regulation</keyword>
<reference evidence="6 7" key="1">
    <citation type="journal article" date="2014" name="Antonie Van Leeuwenhoek">
        <title>Hyphomonas beringensis sp. nov. and Hyphomonas chukchiensis sp. nov., isolated from surface seawater of the Bering Sea and Chukchi Sea.</title>
        <authorList>
            <person name="Li C."/>
            <person name="Lai Q."/>
            <person name="Li G."/>
            <person name="Dong C."/>
            <person name="Wang J."/>
            <person name="Liao Y."/>
            <person name="Shao Z."/>
        </authorList>
    </citation>
    <scope>NUCLEOTIDE SEQUENCE [LARGE SCALE GENOMIC DNA]</scope>
    <source>
        <strain evidence="6 7">25B14_1</strain>
    </source>
</reference>
<evidence type="ECO:0000313" key="6">
    <source>
        <dbReference type="EMBL" id="KCZ55601.1"/>
    </source>
</evidence>
<dbReference type="PANTHER" id="PTHR43133:SF39">
    <property type="entry name" value="SIMILAR TO RNA POLYMERASE SIGMA-E FACTOR"/>
    <property type="match status" value="1"/>
</dbReference>
<dbReference type="Proteomes" id="UP000027037">
    <property type="component" value="Unassembled WGS sequence"/>
</dbReference>
<dbReference type="InterPro" id="IPR036388">
    <property type="entry name" value="WH-like_DNA-bd_sf"/>
</dbReference>
<evidence type="ECO:0000256" key="1">
    <source>
        <dbReference type="ARBA" id="ARBA00010641"/>
    </source>
</evidence>
<keyword evidence="7" id="KW-1185">Reference proteome</keyword>
<evidence type="ECO:0000256" key="4">
    <source>
        <dbReference type="ARBA" id="ARBA00023163"/>
    </source>
</evidence>
<organism evidence="6 7">
    <name type="scientific">Hyphomonas beringensis</name>
    <dbReference type="NCBI Taxonomy" id="1280946"/>
    <lineage>
        <taxon>Bacteria</taxon>
        <taxon>Pseudomonadati</taxon>
        <taxon>Pseudomonadota</taxon>
        <taxon>Alphaproteobacteria</taxon>
        <taxon>Hyphomonadales</taxon>
        <taxon>Hyphomonadaceae</taxon>
        <taxon>Hyphomonas</taxon>
    </lineage>
</organism>
<dbReference type="InterPro" id="IPR011517">
    <property type="entry name" value="RNA_pol_sigma70_ECF-like"/>
</dbReference>
<dbReference type="Pfam" id="PF07638">
    <property type="entry name" value="Sigma70_ECF"/>
    <property type="match status" value="1"/>
</dbReference>
<feature type="domain" description="RNA polymerase sigma-70 ECF-like HTH" evidence="5">
    <location>
        <begin position="10"/>
        <end position="183"/>
    </location>
</feature>
<dbReference type="NCBIfam" id="TIGR02999">
    <property type="entry name" value="Sig-70_X6"/>
    <property type="match status" value="1"/>
</dbReference>
<gene>
    <name evidence="6" type="ORF">HY29_11840</name>
</gene>
<keyword evidence="3" id="KW-0731">Sigma factor</keyword>
<dbReference type="RefSeq" id="WP_034793887.1">
    <property type="nucleotide sequence ID" value="NZ_AWFF01000029.1"/>
</dbReference>
<dbReference type="InterPro" id="IPR039425">
    <property type="entry name" value="RNA_pol_sigma-70-like"/>
</dbReference>
<dbReference type="EMBL" id="AWFF01000029">
    <property type="protein sequence ID" value="KCZ55601.1"/>
    <property type="molecule type" value="Genomic_DNA"/>
</dbReference>
<dbReference type="InterPro" id="IPR053812">
    <property type="entry name" value="HTH_Sigma70_ECF-like"/>
</dbReference>
<dbReference type="InterPro" id="IPR013325">
    <property type="entry name" value="RNA_pol_sigma_r2"/>
</dbReference>
<dbReference type="NCBIfam" id="TIGR02937">
    <property type="entry name" value="sigma70-ECF"/>
    <property type="match status" value="1"/>
</dbReference>
<dbReference type="Gene3D" id="1.10.1740.10">
    <property type="match status" value="1"/>
</dbReference>
<dbReference type="SUPFAM" id="SSF88659">
    <property type="entry name" value="Sigma3 and sigma4 domains of RNA polymerase sigma factors"/>
    <property type="match status" value="1"/>
</dbReference>
<dbReference type="SUPFAM" id="SSF88946">
    <property type="entry name" value="Sigma2 domain of RNA polymerase sigma factors"/>
    <property type="match status" value="1"/>
</dbReference>
<keyword evidence="4" id="KW-0804">Transcription</keyword>
<comment type="similarity">
    <text evidence="1">Belongs to the sigma-70 factor family. ECF subfamily.</text>
</comment>